<dbReference type="InterPro" id="IPR014794">
    <property type="entry name" value="DUF1779"/>
</dbReference>
<name>A0ABW3S0C9_9BACL</name>
<keyword evidence="2" id="KW-1185">Reference proteome</keyword>
<protein>
    <submittedName>
        <fullName evidence="1">YwmB family TATA-box binding protein</fullName>
    </submittedName>
</protein>
<accession>A0ABW3S0C9</accession>
<sequence length="265" mass="28288">MRIWKLWSSGLILIVCFIILLGMTNKGNEQEIHTDPVQLAHEQLQKVISIAEKAIQGPYQTTIKWQGEWNTLLSPVEAAGVLSSRLGLPAPVKTMIQDHEVYSTKGQFEGMVSELSVTGRGAGVYYVVLRLEANSSKPVNDIATAQDLAGSSLIDEGVTAAWNVALQGIKAFGQGGAQSVGATNSEALSADLLALEQELKGEIALKRVEGFSDENTVSQTYVTAGLPIAIASGNHQVALQMAIHRSSDTGQSEISIGSPLLTVEY</sequence>
<dbReference type="SUPFAM" id="SSF143842">
    <property type="entry name" value="YwmB-like"/>
    <property type="match status" value="1"/>
</dbReference>
<organism evidence="1 2">
    <name type="scientific">Paenibacillus puldeungensis</name>
    <dbReference type="NCBI Taxonomy" id="696536"/>
    <lineage>
        <taxon>Bacteria</taxon>
        <taxon>Bacillati</taxon>
        <taxon>Bacillota</taxon>
        <taxon>Bacilli</taxon>
        <taxon>Bacillales</taxon>
        <taxon>Paenibacillaceae</taxon>
        <taxon>Paenibacillus</taxon>
    </lineage>
</organism>
<dbReference type="InterPro" id="IPR036209">
    <property type="entry name" value="YwmB-like_sf"/>
</dbReference>
<dbReference type="Proteomes" id="UP001597262">
    <property type="component" value="Unassembled WGS sequence"/>
</dbReference>
<comment type="caution">
    <text evidence="1">The sequence shown here is derived from an EMBL/GenBank/DDBJ whole genome shotgun (WGS) entry which is preliminary data.</text>
</comment>
<dbReference type="Pfam" id="PF08680">
    <property type="entry name" value="DUF1779"/>
    <property type="match status" value="1"/>
</dbReference>
<gene>
    <name evidence="1" type="ORF">ACFQ3W_18165</name>
</gene>
<reference evidence="2" key="1">
    <citation type="journal article" date="2019" name="Int. J. Syst. Evol. Microbiol.">
        <title>The Global Catalogue of Microorganisms (GCM) 10K type strain sequencing project: providing services to taxonomists for standard genome sequencing and annotation.</title>
        <authorList>
            <consortium name="The Broad Institute Genomics Platform"/>
            <consortium name="The Broad Institute Genome Sequencing Center for Infectious Disease"/>
            <person name="Wu L."/>
            <person name="Ma J."/>
        </authorList>
    </citation>
    <scope>NUCLEOTIDE SEQUENCE [LARGE SCALE GENOMIC DNA]</scope>
    <source>
        <strain evidence="2">CCUG 59189</strain>
    </source>
</reference>
<proteinExistence type="predicted"/>
<dbReference type="EMBL" id="JBHTLM010000014">
    <property type="protein sequence ID" value="MFD1178219.1"/>
    <property type="molecule type" value="Genomic_DNA"/>
</dbReference>
<dbReference type="RefSeq" id="WP_379320660.1">
    <property type="nucleotide sequence ID" value="NZ_JBHTLM010000014.1"/>
</dbReference>
<dbReference type="Gene3D" id="3.30.360.40">
    <property type="entry name" value="YwmB-like"/>
    <property type="match status" value="1"/>
</dbReference>
<evidence type="ECO:0000313" key="1">
    <source>
        <dbReference type="EMBL" id="MFD1178219.1"/>
    </source>
</evidence>
<evidence type="ECO:0000313" key="2">
    <source>
        <dbReference type="Proteomes" id="UP001597262"/>
    </source>
</evidence>